<feature type="transmembrane region" description="Helical" evidence="8">
    <location>
        <begin position="12"/>
        <end position="37"/>
    </location>
</feature>
<dbReference type="HOGENOM" id="CLU_045498_7_0_6"/>
<dbReference type="InterPro" id="IPR052017">
    <property type="entry name" value="TSUP"/>
</dbReference>
<evidence type="ECO:0000256" key="4">
    <source>
        <dbReference type="ARBA" id="ARBA00022475"/>
    </source>
</evidence>
<accession>F2JW52</accession>
<keyword evidence="10" id="KW-1185">Reference proteome</keyword>
<keyword evidence="7 8" id="KW-0472">Membrane</keyword>
<dbReference type="PATRIC" id="fig|717774.3.peg.140"/>
<feature type="transmembrane region" description="Helical" evidence="8">
    <location>
        <begin position="189"/>
        <end position="207"/>
    </location>
</feature>
<dbReference type="Pfam" id="PF01925">
    <property type="entry name" value="TauE"/>
    <property type="match status" value="1"/>
</dbReference>
<dbReference type="Proteomes" id="UP000001062">
    <property type="component" value="Chromosome"/>
</dbReference>
<keyword evidence="3" id="KW-0813">Transport</keyword>
<evidence type="ECO:0000256" key="6">
    <source>
        <dbReference type="ARBA" id="ARBA00022989"/>
    </source>
</evidence>
<evidence type="ECO:0000256" key="5">
    <source>
        <dbReference type="ARBA" id="ARBA00022692"/>
    </source>
</evidence>
<reference evidence="9 10" key="1">
    <citation type="journal article" date="2012" name="Stand. Genomic Sci.">
        <title>Complete genome sequence of the melanogenic marine bacterium Marinomonas mediterranea type strain (MMB-1(T)).</title>
        <authorList>
            <person name="Lucas-Elio P."/>
            <person name="Goodwin L."/>
            <person name="Woyke T."/>
            <person name="Pitluck S."/>
            <person name="Nolan M."/>
            <person name="Kyrpides N.C."/>
            <person name="Detter J.C."/>
            <person name="Copeland A."/>
            <person name="Teshima H."/>
            <person name="Bruce D."/>
            <person name="Detter C."/>
            <person name="Tapia R."/>
            <person name="Han S."/>
            <person name="Land M.L."/>
            <person name="Ivanova N."/>
            <person name="Mikhailova N."/>
            <person name="Johnston A.W."/>
            <person name="Sanchez-Amat A."/>
        </authorList>
    </citation>
    <scope>NUCLEOTIDE SEQUENCE [LARGE SCALE GENOMIC DNA]</scope>
    <source>
        <strain evidence="10">ATCC 700492 / JCM 21426 / NBRC 103028 / MMB-1</strain>
    </source>
</reference>
<dbReference type="EMBL" id="CP002583">
    <property type="protein sequence ID" value="ADZ89440.1"/>
    <property type="molecule type" value="Genomic_DNA"/>
</dbReference>
<organism evidence="9 10">
    <name type="scientific">Marinomonas mediterranea (strain ATCC 700492 / JCM 21426 / NBRC 103028 / MMB-1)</name>
    <dbReference type="NCBI Taxonomy" id="717774"/>
    <lineage>
        <taxon>Bacteria</taxon>
        <taxon>Pseudomonadati</taxon>
        <taxon>Pseudomonadota</taxon>
        <taxon>Gammaproteobacteria</taxon>
        <taxon>Oceanospirillales</taxon>
        <taxon>Oceanospirillaceae</taxon>
        <taxon>Marinomonas</taxon>
    </lineage>
</organism>
<keyword evidence="4 8" id="KW-1003">Cell membrane</keyword>
<dbReference type="KEGG" id="mme:Marme_0136"/>
<dbReference type="eggNOG" id="COG0730">
    <property type="taxonomic scope" value="Bacteria"/>
</dbReference>
<dbReference type="InterPro" id="IPR002781">
    <property type="entry name" value="TM_pro_TauE-like"/>
</dbReference>
<evidence type="ECO:0000256" key="8">
    <source>
        <dbReference type="RuleBase" id="RU363041"/>
    </source>
</evidence>
<evidence type="ECO:0000256" key="3">
    <source>
        <dbReference type="ARBA" id="ARBA00022448"/>
    </source>
</evidence>
<dbReference type="STRING" id="717774.Marme_0136"/>
<feature type="transmembrane region" description="Helical" evidence="8">
    <location>
        <begin position="145"/>
        <end position="168"/>
    </location>
</feature>
<gene>
    <name evidence="9" type="ordered locus">Marme_0136</name>
</gene>
<dbReference type="RefSeq" id="WP_013659347.1">
    <property type="nucleotide sequence ID" value="NC_015276.1"/>
</dbReference>
<dbReference type="OrthoDB" id="9807082at2"/>
<feature type="transmembrane region" description="Helical" evidence="8">
    <location>
        <begin position="83"/>
        <end position="99"/>
    </location>
</feature>
<keyword evidence="5 8" id="KW-0812">Transmembrane</keyword>
<evidence type="ECO:0000256" key="7">
    <source>
        <dbReference type="ARBA" id="ARBA00023136"/>
    </source>
</evidence>
<evidence type="ECO:0000256" key="1">
    <source>
        <dbReference type="ARBA" id="ARBA00004651"/>
    </source>
</evidence>
<feature type="transmembrane region" description="Helical" evidence="8">
    <location>
        <begin position="106"/>
        <end position="125"/>
    </location>
</feature>
<evidence type="ECO:0000313" key="10">
    <source>
        <dbReference type="Proteomes" id="UP000001062"/>
    </source>
</evidence>
<sequence length="255" mass="27767">MVYIEGLTVEQLISLSAVSFFAGVLNAISGGGGMILIPSMMVCGVPPINAITVNKFQNALGSLAAIRHYFQHGLFEKKGRNRATLFLVSFFSLIGAVSLDFASSKALLSVVIPYILIFVSVYSVMPQTWFEKYTKRTVSTFKKNAVWSFMGAYGGAVSIGTGPLMIAAHRILNVSSVRSAIAETKPMMLVINTTSLLLLVLFGHLWWKLGLLLAFGNMLGAWLGARITTGRYLIIAKWVVFILPLVIAVRMLLEG</sequence>
<protein>
    <recommendedName>
        <fullName evidence="8">Probable membrane transporter protein</fullName>
    </recommendedName>
</protein>
<feature type="transmembrane region" description="Helical" evidence="8">
    <location>
        <begin position="232"/>
        <end position="253"/>
    </location>
</feature>
<dbReference type="PANTHER" id="PTHR30269">
    <property type="entry name" value="TRANSMEMBRANE PROTEIN YFCA"/>
    <property type="match status" value="1"/>
</dbReference>
<comment type="similarity">
    <text evidence="2 8">Belongs to the 4-toluene sulfonate uptake permease (TSUP) (TC 2.A.102) family.</text>
</comment>
<dbReference type="PANTHER" id="PTHR30269:SF0">
    <property type="entry name" value="MEMBRANE TRANSPORTER PROTEIN YFCA-RELATED"/>
    <property type="match status" value="1"/>
</dbReference>
<evidence type="ECO:0000256" key="2">
    <source>
        <dbReference type="ARBA" id="ARBA00009142"/>
    </source>
</evidence>
<dbReference type="AlphaFoldDB" id="F2JW52"/>
<dbReference type="GO" id="GO:0005886">
    <property type="term" value="C:plasma membrane"/>
    <property type="evidence" value="ECO:0007669"/>
    <property type="project" value="UniProtKB-SubCell"/>
</dbReference>
<proteinExistence type="inferred from homology"/>
<evidence type="ECO:0000313" key="9">
    <source>
        <dbReference type="EMBL" id="ADZ89440.1"/>
    </source>
</evidence>
<name>F2JW52_MARM1</name>
<comment type="subcellular location">
    <subcellularLocation>
        <location evidence="1 8">Cell membrane</location>
        <topology evidence="1 8">Multi-pass membrane protein</topology>
    </subcellularLocation>
</comment>
<keyword evidence="6 8" id="KW-1133">Transmembrane helix</keyword>